<evidence type="ECO:0000313" key="2">
    <source>
        <dbReference type="Proteomes" id="UP000800200"/>
    </source>
</evidence>
<organism evidence="1 2">
    <name type="scientific">Zopfia rhizophila CBS 207.26</name>
    <dbReference type="NCBI Taxonomy" id="1314779"/>
    <lineage>
        <taxon>Eukaryota</taxon>
        <taxon>Fungi</taxon>
        <taxon>Dikarya</taxon>
        <taxon>Ascomycota</taxon>
        <taxon>Pezizomycotina</taxon>
        <taxon>Dothideomycetes</taxon>
        <taxon>Dothideomycetes incertae sedis</taxon>
        <taxon>Zopfiaceae</taxon>
        <taxon>Zopfia</taxon>
    </lineage>
</organism>
<proteinExistence type="predicted"/>
<protein>
    <submittedName>
        <fullName evidence="1">Uncharacterized protein</fullName>
    </submittedName>
</protein>
<evidence type="ECO:0000313" key="1">
    <source>
        <dbReference type="EMBL" id="KAF2185646.1"/>
    </source>
</evidence>
<dbReference type="OrthoDB" id="3788658at2759"/>
<name>A0A6A6E713_9PEZI</name>
<dbReference type="Proteomes" id="UP000800200">
    <property type="component" value="Unassembled WGS sequence"/>
</dbReference>
<reference evidence="1" key="1">
    <citation type="journal article" date="2020" name="Stud. Mycol.">
        <title>101 Dothideomycetes genomes: a test case for predicting lifestyles and emergence of pathogens.</title>
        <authorList>
            <person name="Haridas S."/>
            <person name="Albert R."/>
            <person name="Binder M."/>
            <person name="Bloem J."/>
            <person name="Labutti K."/>
            <person name="Salamov A."/>
            <person name="Andreopoulos B."/>
            <person name="Baker S."/>
            <person name="Barry K."/>
            <person name="Bills G."/>
            <person name="Bluhm B."/>
            <person name="Cannon C."/>
            <person name="Castanera R."/>
            <person name="Culley D."/>
            <person name="Daum C."/>
            <person name="Ezra D."/>
            <person name="Gonzalez J."/>
            <person name="Henrissat B."/>
            <person name="Kuo A."/>
            <person name="Liang C."/>
            <person name="Lipzen A."/>
            <person name="Lutzoni F."/>
            <person name="Magnuson J."/>
            <person name="Mondo S."/>
            <person name="Nolan M."/>
            <person name="Ohm R."/>
            <person name="Pangilinan J."/>
            <person name="Park H.-J."/>
            <person name="Ramirez L."/>
            <person name="Alfaro M."/>
            <person name="Sun H."/>
            <person name="Tritt A."/>
            <person name="Yoshinaga Y."/>
            <person name="Zwiers L.-H."/>
            <person name="Turgeon B."/>
            <person name="Goodwin S."/>
            <person name="Spatafora J."/>
            <person name="Crous P."/>
            <person name="Grigoriev I."/>
        </authorList>
    </citation>
    <scope>NUCLEOTIDE SEQUENCE</scope>
    <source>
        <strain evidence="1">CBS 207.26</strain>
    </source>
</reference>
<keyword evidence="2" id="KW-1185">Reference proteome</keyword>
<dbReference type="AlphaFoldDB" id="A0A6A6E713"/>
<sequence>MKSCCRTCDHRNHDLSTPPISPTLIDVCLITLRFKSTISAFNPTIYTPLNTFLNNITDSAESTSHPSSFTSWSPSLDDSKTAIILTTASEACSSSTSPIFEPITRHLATPPTVQHIFLDYSILSLAASSPDEKIPCDIILLSAPNPSVAGAIGKRFGWDPRRSSLSAHMEISAPARFSRPGDLVRDFWAWAELTGPDPTSPSSSLNSEADGVLKSTNSDEKNMGFYDESFAGEEGMGKMEDEMLVMLFQWSSHADGERFKHPLQKSVGLNEQPVGKDLWDRHVAHPLRQMEGIGAKVESFKVELRGVEERIDIGKGRERSGSKRLSVMATGLGEKVSGLWK</sequence>
<gene>
    <name evidence="1" type="ORF">K469DRAFT_726732</name>
</gene>
<accession>A0A6A6E713</accession>
<dbReference type="EMBL" id="ML994633">
    <property type="protein sequence ID" value="KAF2185646.1"/>
    <property type="molecule type" value="Genomic_DNA"/>
</dbReference>